<keyword evidence="9" id="KW-1133">Transmembrane helix</keyword>
<comment type="caution">
    <text evidence="12">The sequence shown here is derived from an EMBL/GenBank/DDBJ whole genome shotgun (WGS) entry which is preliminary data.</text>
</comment>
<keyword evidence="9" id="KW-0472">Membrane</keyword>
<evidence type="ECO:0000256" key="5">
    <source>
        <dbReference type="ARBA" id="ARBA00022692"/>
    </source>
</evidence>
<evidence type="ECO:0000313" key="12">
    <source>
        <dbReference type="EMBL" id="PCF93847.1"/>
    </source>
</evidence>
<evidence type="ECO:0000256" key="7">
    <source>
        <dbReference type="ARBA" id="ARBA00022764"/>
    </source>
</evidence>
<protein>
    <recommendedName>
        <fullName evidence="11">AlgX/AlgJ SGNH hydrolase-like domain-containing protein</fullName>
    </recommendedName>
</protein>
<feature type="region of interest" description="Disordered" evidence="10">
    <location>
        <begin position="103"/>
        <end position="122"/>
    </location>
</feature>
<evidence type="ECO:0000256" key="10">
    <source>
        <dbReference type="SAM" id="MobiDB-lite"/>
    </source>
</evidence>
<evidence type="ECO:0000256" key="6">
    <source>
        <dbReference type="ARBA" id="ARBA00022729"/>
    </source>
</evidence>
<evidence type="ECO:0000256" key="8">
    <source>
        <dbReference type="ARBA" id="ARBA00022841"/>
    </source>
</evidence>
<comment type="subcellular location">
    <subcellularLocation>
        <location evidence="1">Membrane</location>
        <topology evidence="1">Single-pass membrane protein</topology>
    </subcellularLocation>
    <subcellularLocation>
        <location evidence="2">Periplasm</location>
    </subcellularLocation>
</comment>
<proteinExistence type="predicted"/>
<gene>
    <name evidence="12" type="ORF">CPA45_20195</name>
</gene>
<dbReference type="InterPro" id="IPR029044">
    <property type="entry name" value="Nucleotide-diphossugar_trans"/>
</dbReference>
<organism evidence="12 13">
    <name type="scientific">Vreelandella nigrificans</name>
    <dbReference type="NCBI Taxonomy" id="2042704"/>
    <lineage>
        <taxon>Bacteria</taxon>
        <taxon>Pseudomonadati</taxon>
        <taxon>Pseudomonadota</taxon>
        <taxon>Gammaproteobacteria</taxon>
        <taxon>Oceanospirillales</taxon>
        <taxon>Halomonadaceae</taxon>
        <taxon>Vreelandella</taxon>
    </lineage>
</organism>
<dbReference type="GO" id="GO:0042597">
    <property type="term" value="C:periplasmic space"/>
    <property type="evidence" value="ECO:0007669"/>
    <property type="project" value="UniProtKB-SubCell"/>
</dbReference>
<accession>A0A2A4HHG1</accession>
<reference evidence="13" key="1">
    <citation type="submission" date="2017-09" db="EMBL/GenBank/DDBJ databases">
        <authorList>
            <person name="Cho G.-S."/>
            <person name="Oguntoyinbo F.A."/>
            <person name="Cnockaert M."/>
            <person name="Kabisch J."/>
            <person name="Neve H."/>
            <person name="Bockelmann W."/>
            <person name="Wenning M."/>
            <person name="Franz C.M."/>
            <person name="Vandamme P."/>
        </authorList>
    </citation>
    <scope>NUCLEOTIDE SEQUENCE [LARGE SCALE GENOMIC DNA]</scope>
    <source>
        <strain evidence="13">MBT G8648</strain>
    </source>
</reference>
<evidence type="ECO:0000313" key="13">
    <source>
        <dbReference type="Proteomes" id="UP000218677"/>
    </source>
</evidence>
<name>A0A2A4HHG1_9GAMM</name>
<dbReference type="Proteomes" id="UP000218677">
    <property type="component" value="Unassembled WGS sequence"/>
</dbReference>
<dbReference type="GO" id="GO:0016020">
    <property type="term" value="C:membrane"/>
    <property type="evidence" value="ECO:0007669"/>
    <property type="project" value="UniProtKB-SubCell"/>
</dbReference>
<dbReference type="EMBL" id="NWUX01000028">
    <property type="protein sequence ID" value="PCF93847.1"/>
    <property type="molecule type" value="Genomic_DNA"/>
</dbReference>
<keyword evidence="7" id="KW-0574">Periplasm</keyword>
<dbReference type="PANTHER" id="PTHR21461">
    <property type="entry name" value="GLYCOSYLTRANSFERASE FAMILY 92 PROTEIN"/>
    <property type="match status" value="1"/>
</dbReference>
<dbReference type="Pfam" id="PF16822">
    <property type="entry name" value="ALGX"/>
    <property type="match status" value="1"/>
</dbReference>
<evidence type="ECO:0000256" key="2">
    <source>
        <dbReference type="ARBA" id="ARBA00004418"/>
    </source>
</evidence>
<evidence type="ECO:0000256" key="1">
    <source>
        <dbReference type="ARBA" id="ARBA00004167"/>
    </source>
</evidence>
<dbReference type="UniPathway" id="UPA00286"/>
<evidence type="ECO:0000256" key="3">
    <source>
        <dbReference type="ARBA" id="ARBA00005182"/>
    </source>
</evidence>
<evidence type="ECO:0000256" key="4">
    <source>
        <dbReference type="ARBA" id="ARBA00022679"/>
    </source>
</evidence>
<dbReference type="InterPro" id="IPR031811">
    <property type="entry name" value="ALGX/ALGJ_SGNH-like"/>
</dbReference>
<comment type="pathway">
    <text evidence="3">Glycan biosynthesis; alginate biosynthesis.</text>
</comment>
<dbReference type="Pfam" id="PF13704">
    <property type="entry name" value="Glyco_tranf_2_4"/>
    <property type="match status" value="1"/>
</dbReference>
<keyword evidence="4" id="KW-0808">Transferase</keyword>
<keyword evidence="8" id="KW-0016">Alginate biosynthesis</keyword>
<feature type="compositionally biased region" description="Acidic residues" evidence="10">
    <location>
        <begin position="103"/>
        <end position="114"/>
    </location>
</feature>
<dbReference type="CDD" id="cd00761">
    <property type="entry name" value="Glyco_tranf_GTA_type"/>
    <property type="match status" value="1"/>
</dbReference>
<dbReference type="SUPFAM" id="SSF53448">
    <property type="entry name" value="Nucleotide-diphospho-sugar transferases"/>
    <property type="match status" value="1"/>
</dbReference>
<dbReference type="RefSeq" id="WP_096654717.1">
    <property type="nucleotide sequence ID" value="NZ_NWUX01000028.1"/>
</dbReference>
<dbReference type="GO" id="GO:0005737">
    <property type="term" value="C:cytoplasm"/>
    <property type="evidence" value="ECO:0007669"/>
    <property type="project" value="TreeGrafter"/>
</dbReference>
<keyword evidence="6" id="KW-0732">Signal</keyword>
<keyword evidence="5" id="KW-0812">Transmembrane</keyword>
<dbReference type="GO" id="GO:0016757">
    <property type="term" value="F:glycosyltransferase activity"/>
    <property type="evidence" value="ECO:0007669"/>
    <property type="project" value="TreeGrafter"/>
</dbReference>
<dbReference type="GO" id="GO:0042121">
    <property type="term" value="P:alginic acid biosynthetic process"/>
    <property type="evidence" value="ECO:0007669"/>
    <property type="project" value="UniProtKB-UniPathway"/>
</dbReference>
<keyword evidence="13" id="KW-1185">Reference proteome</keyword>
<evidence type="ECO:0000259" key="11">
    <source>
        <dbReference type="Pfam" id="PF16822"/>
    </source>
</evidence>
<evidence type="ECO:0000256" key="9">
    <source>
        <dbReference type="ARBA" id="ARBA00022989"/>
    </source>
</evidence>
<dbReference type="PANTHER" id="PTHR21461:SF69">
    <property type="entry name" value="GLYCOSYLTRANSFERASE FAMILY 92 PROTEIN"/>
    <property type="match status" value="1"/>
</dbReference>
<sequence length="800" mass="89144">MLPRLGVAAVIKNELDALQEWVAFHLAVGVEHFVIADTGSSDGSYAYLRELSRLGLVTLVHPYGGDDGASEPFAYRSLLAACPTYLDIVAFIDADEFLLPLDEDRDSQDGDSQDTPDNTLPENGLRAWLGKIFSDPDVSALALNSACFGSSGERFRGDGLVIERFTQRSYSKFRYNRLYKSVVRPSRVSHFENERHAVLTAGRYVNSKGAPLQLAKEQPGVSRRVCWQGARINHYAVKSVEEFVLGQVLRRVDSPWNGTLTATHGEAYFSRFDRNGRECNAALVWAGRVHQQSLSLPSSSAFAIPFNAPRQSRWRKTLASSLSWWRRVRYTPMRAQTAPLASPITAWQRTWPQPSRVILTQRGVLLQASLSVEGLSVAKEKKKEKKSIKLACTWQAGVEYVFPANHFGGDDVGGNDFGDNDFADHDSGCLDDTVHFRIELPIRSGNVKLSAVLPTEAGEQRIPLERLTLMPDASVQELRASALIGKQGWLFLDQDTNASLYQHLGYMSLGQKAIAQWVAYAEQLVSLSHQVNAKVLMVVAPSKERVMSHYHPYPMGEVSPADQVVAALPDDFCLYPETLLKQMGDDAYHVTDTHWTQQGAMHVTCEVARRLGLATLEEAEHWFAEDQYKVVRLRGDLGNKLNPVRMAATQRLSSFDHRQLKRYDNGLANFGRVIVWENSDAVLDQCCLVMGASSSYMMFPFLVRIFRRVIFVHSAGNVDVSLVHSVAAQVVLVQTNARFMVEAPQVTWSLQDTILDKTEGVSMEEHTAAFAERMPAGQAKLAGWGMDKWNDCLPAGWFSA</sequence>
<dbReference type="AlphaFoldDB" id="A0A2A4HHG1"/>
<feature type="domain" description="AlgX/AlgJ SGNH hydrolase-like" evidence="11">
    <location>
        <begin position="483"/>
        <end position="651"/>
    </location>
</feature>
<dbReference type="OrthoDB" id="7981249at2"/>